<dbReference type="EMBL" id="CH481044">
    <property type="protein sequence ID" value="EDW49152.1"/>
    <property type="molecule type" value="Genomic_DNA"/>
</dbReference>
<dbReference type="GO" id="GO:0035091">
    <property type="term" value="F:phosphatidylinositol binding"/>
    <property type="evidence" value="ECO:0007669"/>
    <property type="project" value="TreeGrafter"/>
</dbReference>
<dbReference type="InterPro" id="IPR015925">
    <property type="entry name" value="Ryanodine_IP3_receptor"/>
</dbReference>
<dbReference type="PANTHER" id="PTHR13715:SF102">
    <property type="entry name" value="INOSITOL 1,4,5-TRISPHOSPHATE RECEPTOR"/>
    <property type="match status" value="1"/>
</dbReference>
<proteinExistence type="predicted"/>
<accession>B4IML3</accession>
<dbReference type="AlphaFoldDB" id="B4IML3"/>
<dbReference type="Pfam" id="PF08709">
    <property type="entry name" value="Ins145_P3_rec"/>
    <property type="match status" value="1"/>
</dbReference>
<keyword evidence="3" id="KW-1185">Reference proteome</keyword>
<organism evidence="3">
    <name type="scientific">Drosophila sechellia</name>
    <name type="common">Fruit fly</name>
    <dbReference type="NCBI Taxonomy" id="7238"/>
    <lineage>
        <taxon>Eukaryota</taxon>
        <taxon>Metazoa</taxon>
        <taxon>Ecdysozoa</taxon>
        <taxon>Arthropoda</taxon>
        <taxon>Hexapoda</taxon>
        <taxon>Insecta</taxon>
        <taxon>Pterygota</taxon>
        <taxon>Neoptera</taxon>
        <taxon>Endopterygota</taxon>
        <taxon>Diptera</taxon>
        <taxon>Brachycera</taxon>
        <taxon>Muscomorpha</taxon>
        <taxon>Ephydroidea</taxon>
        <taxon>Drosophilidae</taxon>
        <taxon>Drosophila</taxon>
        <taxon>Sophophora</taxon>
    </lineage>
</organism>
<dbReference type="HOGENOM" id="CLU_168515_0_0_1"/>
<dbReference type="GO" id="GO:0005509">
    <property type="term" value="F:calcium ion binding"/>
    <property type="evidence" value="ECO:0007669"/>
    <property type="project" value="TreeGrafter"/>
</dbReference>
<dbReference type="GO" id="GO:0005886">
    <property type="term" value="C:plasma membrane"/>
    <property type="evidence" value="ECO:0007669"/>
    <property type="project" value="TreeGrafter"/>
</dbReference>
<evidence type="ECO:0000313" key="2">
    <source>
        <dbReference type="EMBL" id="EDW49152.1"/>
    </source>
</evidence>
<sequence length="95" mass="10487">MVIGSASFLHLGDIVSLYAEGSVCGFLSTLGLVDDRTVVCPEPGYLCCPPKKFRDCLIKICPMNRYSTTRRNNFGKQLSNRPAPIRIPIFSSVCM</sequence>
<dbReference type="PANTHER" id="PTHR13715">
    <property type="entry name" value="RYANODINE RECEPTOR AND IP3 RECEPTOR"/>
    <property type="match status" value="1"/>
</dbReference>
<dbReference type="Proteomes" id="UP000001292">
    <property type="component" value="Unassembled WGS sequence"/>
</dbReference>
<evidence type="ECO:0000259" key="1">
    <source>
        <dbReference type="Pfam" id="PF08709"/>
    </source>
</evidence>
<dbReference type="GO" id="GO:0016529">
    <property type="term" value="C:sarcoplasmic reticulum"/>
    <property type="evidence" value="ECO:0007669"/>
    <property type="project" value="TreeGrafter"/>
</dbReference>
<dbReference type="KEGG" id="dse:6620775"/>
<dbReference type="InterPro" id="IPR014821">
    <property type="entry name" value="Ins145_P3_rcpt"/>
</dbReference>
<dbReference type="Gene3D" id="2.80.10.50">
    <property type="match status" value="1"/>
</dbReference>
<protein>
    <submittedName>
        <fullName evidence="2">GM17857</fullName>
    </submittedName>
</protein>
<gene>
    <name evidence="2" type="primary">Dsec\GM17857</name>
    <name evidence="2" type="ORF">Dsec_GM17857</name>
</gene>
<dbReference type="GO" id="GO:0070679">
    <property type="term" value="F:inositol 1,4,5 trisphosphate binding"/>
    <property type="evidence" value="ECO:0007669"/>
    <property type="project" value="TreeGrafter"/>
</dbReference>
<dbReference type="GO" id="GO:0005789">
    <property type="term" value="C:endoplasmic reticulum membrane"/>
    <property type="evidence" value="ECO:0007669"/>
    <property type="project" value="TreeGrafter"/>
</dbReference>
<dbReference type="GO" id="GO:0005220">
    <property type="term" value="F:inositol 1,4,5-trisphosphate-gated calcium channel activity"/>
    <property type="evidence" value="ECO:0007669"/>
    <property type="project" value="TreeGrafter"/>
</dbReference>
<reference evidence="2 3" key="1">
    <citation type="journal article" date="2007" name="Nature">
        <title>Evolution of genes and genomes on the Drosophila phylogeny.</title>
        <authorList>
            <consortium name="Drosophila 12 Genomes Consortium"/>
            <person name="Clark A.G."/>
            <person name="Eisen M.B."/>
            <person name="Smith D.R."/>
            <person name="Bergman C.M."/>
            <person name="Oliver B."/>
            <person name="Markow T.A."/>
            <person name="Kaufman T.C."/>
            <person name="Kellis M."/>
            <person name="Gelbart W."/>
            <person name="Iyer V.N."/>
            <person name="Pollard D.A."/>
            <person name="Sackton T.B."/>
            <person name="Larracuente A.M."/>
            <person name="Singh N.D."/>
            <person name="Abad J.P."/>
            <person name="Abt D.N."/>
            <person name="Adryan B."/>
            <person name="Aguade M."/>
            <person name="Akashi H."/>
            <person name="Anderson W.W."/>
            <person name="Aquadro C.F."/>
            <person name="Ardell D.H."/>
            <person name="Arguello R."/>
            <person name="Artieri C.G."/>
            <person name="Barbash D.A."/>
            <person name="Barker D."/>
            <person name="Barsanti P."/>
            <person name="Batterham P."/>
            <person name="Batzoglou S."/>
            <person name="Begun D."/>
            <person name="Bhutkar A."/>
            <person name="Blanco E."/>
            <person name="Bosak S.A."/>
            <person name="Bradley R.K."/>
            <person name="Brand A.D."/>
            <person name="Brent M.R."/>
            <person name="Brooks A.N."/>
            <person name="Brown R.H."/>
            <person name="Butlin R.K."/>
            <person name="Caggese C."/>
            <person name="Calvi B.R."/>
            <person name="Bernardo de Carvalho A."/>
            <person name="Caspi A."/>
            <person name="Castrezana S."/>
            <person name="Celniker S.E."/>
            <person name="Chang J.L."/>
            <person name="Chapple C."/>
            <person name="Chatterji S."/>
            <person name="Chinwalla A."/>
            <person name="Civetta A."/>
            <person name="Clifton S.W."/>
            <person name="Comeron J.M."/>
            <person name="Costello J.C."/>
            <person name="Coyne J.A."/>
            <person name="Daub J."/>
            <person name="David R.G."/>
            <person name="Delcher A.L."/>
            <person name="Delehaunty K."/>
            <person name="Do C.B."/>
            <person name="Ebling H."/>
            <person name="Edwards K."/>
            <person name="Eickbush T."/>
            <person name="Evans J.D."/>
            <person name="Filipski A."/>
            <person name="Findeiss S."/>
            <person name="Freyhult E."/>
            <person name="Fulton L."/>
            <person name="Fulton R."/>
            <person name="Garcia A.C."/>
            <person name="Gardiner A."/>
            <person name="Garfield D.A."/>
            <person name="Garvin B.E."/>
            <person name="Gibson G."/>
            <person name="Gilbert D."/>
            <person name="Gnerre S."/>
            <person name="Godfrey J."/>
            <person name="Good R."/>
            <person name="Gotea V."/>
            <person name="Gravely B."/>
            <person name="Greenberg A.J."/>
            <person name="Griffiths-Jones S."/>
            <person name="Gross S."/>
            <person name="Guigo R."/>
            <person name="Gustafson E.A."/>
            <person name="Haerty W."/>
            <person name="Hahn M.W."/>
            <person name="Halligan D.L."/>
            <person name="Halpern A.L."/>
            <person name="Halter G.M."/>
            <person name="Han M.V."/>
            <person name="Heger A."/>
            <person name="Hillier L."/>
            <person name="Hinrichs A.S."/>
            <person name="Holmes I."/>
            <person name="Hoskins R.A."/>
            <person name="Hubisz M.J."/>
            <person name="Hultmark D."/>
            <person name="Huntley M.A."/>
            <person name="Jaffe D.B."/>
            <person name="Jagadeeshan S."/>
            <person name="Jeck W.R."/>
            <person name="Johnson J."/>
            <person name="Jones C.D."/>
            <person name="Jordan W.C."/>
            <person name="Karpen G.H."/>
            <person name="Kataoka E."/>
            <person name="Keightley P.D."/>
            <person name="Kheradpour P."/>
            <person name="Kirkness E.F."/>
            <person name="Koerich L.B."/>
            <person name="Kristiansen K."/>
            <person name="Kudrna D."/>
            <person name="Kulathinal R.J."/>
            <person name="Kumar S."/>
            <person name="Kwok R."/>
            <person name="Lander E."/>
            <person name="Langley C.H."/>
            <person name="Lapoint R."/>
            <person name="Lazzaro B.P."/>
            <person name="Lee S.J."/>
            <person name="Levesque L."/>
            <person name="Li R."/>
            <person name="Lin C.F."/>
            <person name="Lin M.F."/>
            <person name="Lindblad-Toh K."/>
            <person name="Llopart A."/>
            <person name="Long M."/>
            <person name="Low L."/>
            <person name="Lozovsky E."/>
            <person name="Lu J."/>
            <person name="Luo M."/>
            <person name="Machado C.A."/>
            <person name="Makalowski W."/>
            <person name="Marzo M."/>
            <person name="Matsuda M."/>
            <person name="Matzkin L."/>
            <person name="McAllister B."/>
            <person name="McBride C.S."/>
            <person name="McKernan B."/>
            <person name="McKernan K."/>
            <person name="Mendez-Lago M."/>
            <person name="Minx P."/>
            <person name="Mollenhauer M.U."/>
            <person name="Montooth K."/>
            <person name="Mount S.M."/>
            <person name="Mu X."/>
            <person name="Myers E."/>
            <person name="Negre B."/>
            <person name="Newfeld S."/>
            <person name="Nielsen R."/>
            <person name="Noor M.A."/>
            <person name="O'Grady P."/>
            <person name="Pachter L."/>
            <person name="Papaceit M."/>
            <person name="Parisi M.J."/>
            <person name="Parisi M."/>
            <person name="Parts L."/>
            <person name="Pedersen J.S."/>
            <person name="Pesole G."/>
            <person name="Phillippy A.M."/>
            <person name="Ponting C.P."/>
            <person name="Pop M."/>
            <person name="Porcelli D."/>
            <person name="Powell J.R."/>
            <person name="Prohaska S."/>
            <person name="Pruitt K."/>
            <person name="Puig M."/>
            <person name="Quesneville H."/>
            <person name="Ram K.R."/>
            <person name="Rand D."/>
            <person name="Rasmussen M.D."/>
            <person name="Reed L.K."/>
            <person name="Reenan R."/>
            <person name="Reily A."/>
            <person name="Remington K.A."/>
            <person name="Rieger T.T."/>
            <person name="Ritchie M.G."/>
            <person name="Robin C."/>
            <person name="Rogers Y.H."/>
            <person name="Rohde C."/>
            <person name="Rozas J."/>
            <person name="Rubenfield M.J."/>
            <person name="Ruiz A."/>
            <person name="Russo S."/>
            <person name="Salzberg S.L."/>
            <person name="Sanchez-Gracia A."/>
            <person name="Saranga D.J."/>
            <person name="Sato H."/>
            <person name="Schaeffer S.W."/>
            <person name="Schatz M.C."/>
            <person name="Schlenke T."/>
            <person name="Schwartz R."/>
            <person name="Segarra C."/>
            <person name="Singh R.S."/>
            <person name="Sirot L."/>
            <person name="Sirota M."/>
            <person name="Sisneros N.B."/>
            <person name="Smith C.D."/>
            <person name="Smith T.F."/>
            <person name="Spieth J."/>
            <person name="Stage D.E."/>
            <person name="Stark A."/>
            <person name="Stephan W."/>
            <person name="Strausberg R.L."/>
            <person name="Strempel S."/>
            <person name="Sturgill D."/>
            <person name="Sutton G."/>
            <person name="Sutton G.G."/>
            <person name="Tao W."/>
            <person name="Teichmann S."/>
            <person name="Tobari Y.N."/>
            <person name="Tomimura Y."/>
            <person name="Tsolas J.M."/>
            <person name="Valente V.L."/>
            <person name="Venter E."/>
            <person name="Venter J.C."/>
            <person name="Vicario S."/>
            <person name="Vieira F.G."/>
            <person name="Vilella A.J."/>
            <person name="Villasante A."/>
            <person name="Walenz B."/>
            <person name="Wang J."/>
            <person name="Wasserman M."/>
            <person name="Watts T."/>
            <person name="Wilson D."/>
            <person name="Wilson R.K."/>
            <person name="Wing R.A."/>
            <person name="Wolfner M.F."/>
            <person name="Wong A."/>
            <person name="Wong G.K."/>
            <person name="Wu C.I."/>
            <person name="Wu G."/>
            <person name="Yamamoto D."/>
            <person name="Yang H.P."/>
            <person name="Yang S.P."/>
            <person name="Yorke J.A."/>
            <person name="Yoshida K."/>
            <person name="Zdobnov E."/>
            <person name="Zhang P."/>
            <person name="Zhang Y."/>
            <person name="Zimin A.V."/>
            <person name="Baldwin J."/>
            <person name="Abdouelleil A."/>
            <person name="Abdulkadir J."/>
            <person name="Abebe A."/>
            <person name="Abera B."/>
            <person name="Abreu J."/>
            <person name="Acer S.C."/>
            <person name="Aftuck L."/>
            <person name="Alexander A."/>
            <person name="An P."/>
            <person name="Anderson E."/>
            <person name="Anderson S."/>
            <person name="Arachi H."/>
            <person name="Azer M."/>
            <person name="Bachantsang P."/>
            <person name="Barry A."/>
            <person name="Bayul T."/>
            <person name="Berlin A."/>
            <person name="Bessette D."/>
            <person name="Bloom T."/>
            <person name="Blye J."/>
            <person name="Boguslavskiy L."/>
            <person name="Bonnet C."/>
            <person name="Boukhgalter B."/>
            <person name="Bourzgui I."/>
            <person name="Brown A."/>
            <person name="Cahill P."/>
            <person name="Channer S."/>
            <person name="Cheshatsang Y."/>
            <person name="Chuda L."/>
            <person name="Citroen M."/>
            <person name="Collymore A."/>
            <person name="Cooke P."/>
            <person name="Costello M."/>
            <person name="D'Aco K."/>
            <person name="Daza R."/>
            <person name="De Haan G."/>
            <person name="DeGray S."/>
            <person name="DeMaso C."/>
            <person name="Dhargay N."/>
            <person name="Dooley K."/>
            <person name="Dooley E."/>
            <person name="Doricent M."/>
            <person name="Dorje P."/>
            <person name="Dorjee K."/>
            <person name="Dupes A."/>
            <person name="Elong R."/>
            <person name="Falk J."/>
            <person name="Farina A."/>
            <person name="Faro S."/>
            <person name="Ferguson D."/>
            <person name="Fisher S."/>
            <person name="Foley C.D."/>
            <person name="Franke A."/>
            <person name="Friedrich D."/>
            <person name="Gadbois L."/>
            <person name="Gearin G."/>
            <person name="Gearin C.R."/>
            <person name="Giannoukos G."/>
            <person name="Goode T."/>
            <person name="Graham J."/>
            <person name="Grandbois E."/>
            <person name="Grewal S."/>
            <person name="Gyaltsen K."/>
            <person name="Hafez N."/>
            <person name="Hagos B."/>
            <person name="Hall J."/>
            <person name="Henson C."/>
            <person name="Hollinger A."/>
            <person name="Honan T."/>
            <person name="Huard M.D."/>
            <person name="Hughes L."/>
            <person name="Hurhula B."/>
            <person name="Husby M.E."/>
            <person name="Kamat A."/>
            <person name="Kanga B."/>
            <person name="Kashin S."/>
            <person name="Khazanovich D."/>
            <person name="Kisner P."/>
            <person name="Lance K."/>
            <person name="Lara M."/>
            <person name="Lee W."/>
            <person name="Lennon N."/>
            <person name="Letendre F."/>
            <person name="LeVine R."/>
            <person name="Lipovsky A."/>
            <person name="Liu X."/>
            <person name="Liu J."/>
            <person name="Liu S."/>
            <person name="Lokyitsang T."/>
            <person name="Lokyitsang Y."/>
            <person name="Lubonja R."/>
            <person name="Lui A."/>
            <person name="MacDonald P."/>
            <person name="Magnisalis V."/>
            <person name="Maru K."/>
            <person name="Matthews C."/>
            <person name="McCusker W."/>
            <person name="McDonough S."/>
            <person name="Mehta T."/>
            <person name="Meldrim J."/>
            <person name="Meneus L."/>
            <person name="Mihai O."/>
            <person name="Mihalev A."/>
            <person name="Mihova T."/>
            <person name="Mittelman R."/>
            <person name="Mlenga V."/>
            <person name="Montmayeur A."/>
            <person name="Mulrain L."/>
            <person name="Navidi A."/>
            <person name="Naylor J."/>
            <person name="Negash T."/>
            <person name="Nguyen T."/>
            <person name="Nguyen N."/>
            <person name="Nicol R."/>
            <person name="Norbu C."/>
            <person name="Norbu N."/>
            <person name="Novod N."/>
            <person name="O'Neill B."/>
            <person name="Osman S."/>
            <person name="Markiewicz E."/>
            <person name="Oyono O.L."/>
            <person name="Patti C."/>
            <person name="Phunkhang P."/>
            <person name="Pierre F."/>
            <person name="Priest M."/>
            <person name="Raghuraman S."/>
            <person name="Rege F."/>
            <person name="Reyes R."/>
            <person name="Rise C."/>
            <person name="Rogov P."/>
            <person name="Ross K."/>
            <person name="Ryan E."/>
            <person name="Settipalli S."/>
            <person name="Shea T."/>
            <person name="Sherpa N."/>
            <person name="Shi L."/>
            <person name="Shih D."/>
            <person name="Sparrow T."/>
            <person name="Spaulding J."/>
            <person name="Stalker J."/>
            <person name="Stange-Thomann N."/>
            <person name="Stavropoulos S."/>
            <person name="Stone C."/>
            <person name="Strader C."/>
            <person name="Tesfaye S."/>
            <person name="Thomson T."/>
            <person name="Thoulutsang Y."/>
            <person name="Thoulutsang D."/>
            <person name="Topham K."/>
            <person name="Topping I."/>
            <person name="Tsamla T."/>
            <person name="Vassiliev H."/>
            <person name="Vo A."/>
            <person name="Wangchuk T."/>
            <person name="Wangdi T."/>
            <person name="Weiand M."/>
            <person name="Wilkinson J."/>
            <person name="Wilson A."/>
            <person name="Yadav S."/>
            <person name="Young G."/>
            <person name="Yu Q."/>
            <person name="Zembek L."/>
            <person name="Zhong D."/>
            <person name="Zimmer A."/>
            <person name="Zwirko Z."/>
            <person name="Jaffe D.B."/>
            <person name="Alvarez P."/>
            <person name="Brockman W."/>
            <person name="Butler J."/>
            <person name="Chin C."/>
            <person name="Gnerre S."/>
            <person name="Grabherr M."/>
            <person name="Kleber M."/>
            <person name="Mauceli E."/>
            <person name="MacCallum I."/>
        </authorList>
    </citation>
    <scope>NUCLEOTIDE SEQUENCE [LARGE SCALE GENOMIC DNA]</scope>
    <source>
        <strain evidence="3">Rob3c / Tucson 14021-0248.25</strain>
    </source>
</reference>
<dbReference type="GO" id="GO:0030667">
    <property type="term" value="C:secretory granule membrane"/>
    <property type="evidence" value="ECO:0007669"/>
    <property type="project" value="TreeGrafter"/>
</dbReference>
<dbReference type="STRING" id="7238.B4IML3"/>
<dbReference type="OMA" id="PMNRYST"/>
<dbReference type="GO" id="GO:0051209">
    <property type="term" value="P:release of sequestered calcium ion into cytosol"/>
    <property type="evidence" value="ECO:0007669"/>
    <property type="project" value="TreeGrafter"/>
</dbReference>
<name>B4IML3_DROSE</name>
<dbReference type="SMR" id="B4IML3"/>
<evidence type="ECO:0000313" key="3">
    <source>
        <dbReference type="Proteomes" id="UP000001292"/>
    </source>
</evidence>
<feature type="domain" description="Inositol 1,4,5-trisphosphate/ryanodine receptor" evidence="1">
    <location>
        <begin position="6"/>
        <end position="71"/>
    </location>
</feature>